<evidence type="ECO:0000313" key="6">
    <source>
        <dbReference type="EMBL" id="AKT38915.1"/>
    </source>
</evidence>
<comment type="subcellular location">
    <subcellularLocation>
        <location evidence="5">Cell membrane</location>
        <topology evidence="5">Multi-pass membrane protein</topology>
    </subcellularLocation>
    <subcellularLocation>
        <location evidence="1">Membrane</location>
        <topology evidence="1">Multi-pass membrane protein</topology>
    </subcellularLocation>
</comment>
<feature type="transmembrane region" description="Helical" evidence="5">
    <location>
        <begin position="6"/>
        <end position="28"/>
    </location>
</feature>
<dbReference type="InterPro" id="IPR051598">
    <property type="entry name" value="TSUP/Inactive_protease-like"/>
</dbReference>
<dbReference type="KEGG" id="ccro:CMC5_030620"/>
<comment type="similarity">
    <text evidence="5">Belongs to the 4-toluene sulfonate uptake permease (TSUP) (TC 2.A.102) family.</text>
</comment>
<dbReference type="STRING" id="52.CMC5_030620"/>
<feature type="transmembrane region" description="Helical" evidence="5">
    <location>
        <begin position="104"/>
        <end position="121"/>
    </location>
</feature>
<organism evidence="6 7">
    <name type="scientific">Chondromyces crocatus</name>
    <dbReference type="NCBI Taxonomy" id="52"/>
    <lineage>
        <taxon>Bacteria</taxon>
        <taxon>Pseudomonadati</taxon>
        <taxon>Myxococcota</taxon>
        <taxon>Polyangia</taxon>
        <taxon>Polyangiales</taxon>
        <taxon>Polyangiaceae</taxon>
        <taxon>Chondromyces</taxon>
    </lineage>
</organism>
<sequence length="330" mass="32335">MAVEPVLPLVIGTLLSLAAGLSLGLLGGGGSLLTMPILVYVVGLPPRDAIVTSLVVVGATSATALLAHARAGRVVWRVGAVFGAAGMVGAVVGARVGAFVPETLLLLSFAALMLVVAWAMLRERGASTAQEGLRDAAASVGASPGDAAPPCAASGVAAAAGAASPRVVGVLRHGFGVGVLTGLVGAGGGFLVVPALVLFSGLAIPDAVGTSLLVITLNATAGLAGAALRDVTVPWSLAGGMAGASMLGSLLGARLGREISPGPLRQGFGVFVIAIATFMVAREIGAQLQVPPAHAATLGGVVSTGIAGLCVWRLRKQRWSAAPPPLASRG</sequence>
<dbReference type="OrthoDB" id="528320at2"/>
<dbReference type="PANTHER" id="PTHR43701:SF2">
    <property type="entry name" value="MEMBRANE TRANSPORTER PROTEIN YJNA-RELATED"/>
    <property type="match status" value="1"/>
</dbReference>
<evidence type="ECO:0000256" key="1">
    <source>
        <dbReference type="ARBA" id="ARBA00004141"/>
    </source>
</evidence>
<evidence type="ECO:0000313" key="7">
    <source>
        <dbReference type="Proteomes" id="UP000067626"/>
    </source>
</evidence>
<dbReference type="Pfam" id="PF01925">
    <property type="entry name" value="TauE"/>
    <property type="match status" value="1"/>
</dbReference>
<feature type="transmembrane region" description="Helical" evidence="5">
    <location>
        <begin position="264"/>
        <end position="281"/>
    </location>
</feature>
<feature type="transmembrane region" description="Helical" evidence="5">
    <location>
        <begin position="234"/>
        <end position="252"/>
    </location>
</feature>
<keyword evidence="2 5" id="KW-0812">Transmembrane</keyword>
<reference evidence="6 7" key="1">
    <citation type="submission" date="2015-07" db="EMBL/GenBank/DDBJ databases">
        <title>Genome analysis of myxobacterium Chondromyces crocatus Cm c5 reveals a high potential for natural compound synthesis and the genetic basis for the loss of fruiting body formation.</title>
        <authorList>
            <person name="Zaburannyi N."/>
            <person name="Bunk B."/>
            <person name="Maier J."/>
            <person name="Overmann J."/>
            <person name="Mueller R."/>
        </authorList>
    </citation>
    <scope>NUCLEOTIDE SEQUENCE [LARGE SCALE GENOMIC DNA]</scope>
    <source>
        <strain evidence="6 7">Cm c5</strain>
    </source>
</reference>
<evidence type="ECO:0000256" key="2">
    <source>
        <dbReference type="ARBA" id="ARBA00022692"/>
    </source>
</evidence>
<feature type="transmembrane region" description="Helical" evidence="5">
    <location>
        <begin position="49"/>
        <end position="68"/>
    </location>
</feature>
<feature type="transmembrane region" description="Helical" evidence="5">
    <location>
        <begin position="74"/>
        <end position="92"/>
    </location>
</feature>
<dbReference type="InterPro" id="IPR002781">
    <property type="entry name" value="TM_pro_TauE-like"/>
</dbReference>
<gene>
    <name evidence="6" type="ORF">CMC5_030620</name>
</gene>
<keyword evidence="5" id="KW-1003">Cell membrane</keyword>
<name>A0A0K1EDG1_CHOCO</name>
<dbReference type="RefSeq" id="WP_050431085.1">
    <property type="nucleotide sequence ID" value="NZ_CP012159.1"/>
</dbReference>
<keyword evidence="7" id="KW-1185">Reference proteome</keyword>
<dbReference type="EMBL" id="CP012159">
    <property type="protein sequence ID" value="AKT38915.1"/>
    <property type="molecule type" value="Genomic_DNA"/>
</dbReference>
<proteinExistence type="inferred from homology"/>
<dbReference type="AlphaFoldDB" id="A0A0K1EDG1"/>
<keyword evidence="4 5" id="KW-0472">Membrane</keyword>
<evidence type="ECO:0000256" key="3">
    <source>
        <dbReference type="ARBA" id="ARBA00022989"/>
    </source>
</evidence>
<dbReference type="GO" id="GO:0005886">
    <property type="term" value="C:plasma membrane"/>
    <property type="evidence" value="ECO:0007669"/>
    <property type="project" value="UniProtKB-SubCell"/>
</dbReference>
<keyword evidence="3 5" id="KW-1133">Transmembrane helix</keyword>
<dbReference type="PATRIC" id="fig|52.7.peg.3365"/>
<accession>A0A0K1EDG1</accession>
<evidence type="ECO:0000256" key="4">
    <source>
        <dbReference type="ARBA" id="ARBA00023136"/>
    </source>
</evidence>
<dbReference type="Proteomes" id="UP000067626">
    <property type="component" value="Chromosome"/>
</dbReference>
<feature type="transmembrane region" description="Helical" evidence="5">
    <location>
        <begin position="175"/>
        <end position="199"/>
    </location>
</feature>
<dbReference type="PANTHER" id="PTHR43701">
    <property type="entry name" value="MEMBRANE TRANSPORTER PROTEIN MJ0441-RELATED"/>
    <property type="match status" value="1"/>
</dbReference>
<feature type="transmembrane region" description="Helical" evidence="5">
    <location>
        <begin position="293"/>
        <end position="312"/>
    </location>
</feature>
<evidence type="ECO:0000256" key="5">
    <source>
        <dbReference type="RuleBase" id="RU363041"/>
    </source>
</evidence>
<protein>
    <recommendedName>
        <fullName evidence="5">Probable membrane transporter protein</fullName>
    </recommendedName>
</protein>